<sequence>MFLKKIANAQDLILQKKEELKAARKIREQKLKYDALARIITQLPDRKETEIKLKLLNEEITALNDTNKQLESKIDTRHKELKVLLNSAAALEEHIKDEELQLEME</sequence>
<organism evidence="4 5">
    <name type="scientific">Caerostris extrusa</name>
    <name type="common">Bark spider</name>
    <name type="synonym">Caerostris bankana</name>
    <dbReference type="NCBI Taxonomy" id="172846"/>
    <lineage>
        <taxon>Eukaryota</taxon>
        <taxon>Metazoa</taxon>
        <taxon>Ecdysozoa</taxon>
        <taxon>Arthropoda</taxon>
        <taxon>Chelicerata</taxon>
        <taxon>Arachnida</taxon>
        <taxon>Araneae</taxon>
        <taxon>Araneomorphae</taxon>
        <taxon>Entelegynae</taxon>
        <taxon>Araneoidea</taxon>
        <taxon>Araneidae</taxon>
        <taxon>Caerostris</taxon>
    </lineage>
</organism>
<dbReference type="InterPro" id="IPR008501">
    <property type="entry name" value="THOC7/Mft1"/>
</dbReference>
<evidence type="ECO:0000256" key="3">
    <source>
        <dbReference type="SAM" id="Coils"/>
    </source>
</evidence>
<protein>
    <submittedName>
        <fullName evidence="4">THO complex subunit 7</fullName>
    </submittedName>
</protein>
<accession>A0AAV4U030</accession>
<keyword evidence="3" id="KW-0175">Coiled coil</keyword>
<dbReference type="GO" id="GO:0006397">
    <property type="term" value="P:mRNA processing"/>
    <property type="evidence" value="ECO:0007669"/>
    <property type="project" value="InterPro"/>
</dbReference>
<dbReference type="EMBL" id="BPLR01012072">
    <property type="protein sequence ID" value="GIY51123.1"/>
    <property type="molecule type" value="Genomic_DNA"/>
</dbReference>
<comment type="caution">
    <text evidence="4">The sequence shown here is derived from an EMBL/GenBank/DDBJ whole genome shotgun (WGS) entry which is preliminary data.</text>
</comment>
<comment type="subcellular location">
    <subcellularLocation>
        <location evidence="1">Nucleus</location>
    </subcellularLocation>
</comment>
<evidence type="ECO:0000256" key="2">
    <source>
        <dbReference type="ARBA" id="ARBA00023242"/>
    </source>
</evidence>
<reference evidence="4 5" key="1">
    <citation type="submission" date="2021-06" db="EMBL/GenBank/DDBJ databases">
        <title>Caerostris extrusa draft genome.</title>
        <authorList>
            <person name="Kono N."/>
            <person name="Arakawa K."/>
        </authorList>
    </citation>
    <scope>NUCLEOTIDE SEQUENCE [LARGE SCALE GENOMIC DNA]</scope>
</reference>
<dbReference type="Pfam" id="PF05615">
    <property type="entry name" value="THOC7"/>
    <property type="match status" value="1"/>
</dbReference>
<proteinExistence type="predicted"/>
<gene>
    <name evidence="4" type="primary">thoc7_0</name>
    <name evidence="4" type="ORF">CEXT_557421</name>
</gene>
<evidence type="ECO:0000313" key="4">
    <source>
        <dbReference type="EMBL" id="GIY51123.1"/>
    </source>
</evidence>
<dbReference type="Proteomes" id="UP001054945">
    <property type="component" value="Unassembled WGS sequence"/>
</dbReference>
<name>A0AAV4U030_CAEEX</name>
<dbReference type="AlphaFoldDB" id="A0AAV4U030"/>
<feature type="coiled-coil region" evidence="3">
    <location>
        <begin position="6"/>
        <end position="101"/>
    </location>
</feature>
<dbReference type="GO" id="GO:0000445">
    <property type="term" value="C:THO complex part of transcription export complex"/>
    <property type="evidence" value="ECO:0007669"/>
    <property type="project" value="InterPro"/>
</dbReference>
<evidence type="ECO:0000256" key="1">
    <source>
        <dbReference type="ARBA" id="ARBA00004123"/>
    </source>
</evidence>
<evidence type="ECO:0000313" key="5">
    <source>
        <dbReference type="Proteomes" id="UP001054945"/>
    </source>
</evidence>
<keyword evidence="5" id="KW-1185">Reference proteome</keyword>
<keyword evidence="2" id="KW-0539">Nucleus</keyword>